<dbReference type="EMBL" id="NOZP01000101">
    <property type="protein sequence ID" value="OYD15450.1"/>
    <property type="molecule type" value="Genomic_DNA"/>
</dbReference>
<dbReference type="SUPFAM" id="SSF159659">
    <property type="entry name" value="Cgl1923-like"/>
    <property type="match status" value="1"/>
</dbReference>
<proteinExistence type="predicted"/>
<dbReference type="PANTHER" id="PTHR35610">
    <property type="entry name" value="3-ISOPROPYLMALATE DEHYDRATASE-RELATED"/>
    <property type="match status" value="1"/>
</dbReference>
<organism evidence="1 2">
    <name type="scientific">candidate division WOR-3 bacterium JGI_Cruoil_03_51_56</name>
    <dbReference type="NCBI Taxonomy" id="1973747"/>
    <lineage>
        <taxon>Bacteria</taxon>
        <taxon>Bacteria division WOR-3</taxon>
    </lineage>
</organism>
<evidence type="ECO:0000313" key="1">
    <source>
        <dbReference type="EMBL" id="OYD15450.1"/>
    </source>
</evidence>
<sequence>MRLKSNDMSIKTLKEIPAGIPILIAGWPGMGNVGIGAADYLRRKLGGEACARLNVTRYFFPESIEVKKGIGRIPAPPFHNIYLIKKPPLFVFEGETQVGGEAGVKVADELLDFAQMHGVKAVYTGAAFAMPMSYKEPVRIFGVATDNRLKEIFSSYLVEPLNQGRIAGLNGLLLGLAGTRGLPAACFLATMPHYAVQTPNPKASKAIVHVFEQILNVTVDMTEINEAIKRTDRLLGEFESRVNAALQNLKQQAAAGDEQAEAEEQPEPHEIMAHIEKLFEVAEHDRSKAGLLKQELDHWGLFKLYEDRFLDLFDKKKNRK</sequence>
<evidence type="ECO:0000313" key="2">
    <source>
        <dbReference type="Proteomes" id="UP000215559"/>
    </source>
</evidence>
<gene>
    <name evidence="1" type="ORF">CH330_05635</name>
</gene>
<comment type="caution">
    <text evidence="1">The sequence shown here is derived from an EMBL/GenBank/DDBJ whole genome shotgun (WGS) entry which is preliminary data.</text>
</comment>
<name>A0A235BSH6_UNCW3</name>
<dbReference type="Gene3D" id="3.40.50.10900">
    <property type="entry name" value="PAC-like subunit"/>
    <property type="match status" value="1"/>
</dbReference>
<dbReference type="InterPro" id="IPR019151">
    <property type="entry name" value="Proteasome_assmbl_chaperone_2"/>
</dbReference>
<dbReference type="Proteomes" id="UP000215559">
    <property type="component" value="Unassembled WGS sequence"/>
</dbReference>
<evidence type="ECO:0008006" key="3">
    <source>
        <dbReference type="Google" id="ProtNLM"/>
    </source>
</evidence>
<dbReference type="AlphaFoldDB" id="A0A235BSH6"/>
<accession>A0A235BSH6</accession>
<dbReference type="InterPro" id="IPR038389">
    <property type="entry name" value="PSMG2_sf"/>
</dbReference>
<protein>
    <recommendedName>
        <fullName evidence="3">PAC2 family protein</fullName>
    </recommendedName>
</protein>
<dbReference type="Pfam" id="PF09754">
    <property type="entry name" value="PAC2"/>
    <property type="match status" value="1"/>
</dbReference>
<reference evidence="1 2" key="1">
    <citation type="submission" date="2017-07" db="EMBL/GenBank/DDBJ databases">
        <title>Recovery of genomes from metagenomes via a dereplication, aggregation, and scoring strategy.</title>
        <authorList>
            <person name="Sieber C.M."/>
            <person name="Probst A.J."/>
            <person name="Sharrar A."/>
            <person name="Thomas B.C."/>
            <person name="Hess M."/>
            <person name="Tringe S.G."/>
            <person name="Banfield J.F."/>
        </authorList>
    </citation>
    <scope>NUCLEOTIDE SEQUENCE [LARGE SCALE GENOMIC DNA]</scope>
    <source>
        <strain evidence="1">JGI_Cruoil_03_51_56</strain>
    </source>
</reference>